<accession>A0ABU2MAY3</accession>
<keyword evidence="1" id="KW-0812">Transmembrane</keyword>
<dbReference type="EMBL" id="JAVREP010000009">
    <property type="protein sequence ID" value="MDT0329838.1"/>
    <property type="molecule type" value="Genomic_DNA"/>
</dbReference>
<proteinExistence type="predicted"/>
<protein>
    <submittedName>
        <fullName evidence="2">DUF6153 family protein</fullName>
    </submittedName>
</protein>
<keyword evidence="3" id="KW-1185">Reference proteome</keyword>
<name>A0ABU2MAY3_9ACTN</name>
<dbReference type="RefSeq" id="WP_311512448.1">
    <property type="nucleotide sequence ID" value="NZ_JAVREP010000009.1"/>
</dbReference>
<keyword evidence="1" id="KW-1133">Transmembrane helix</keyword>
<dbReference type="Proteomes" id="UP001183390">
    <property type="component" value="Unassembled WGS sequence"/>
</dbReference>
<keyword evidence="1" id="KW-0472">Membrane</keyword>
<evidence type="ECO:0000256" key="1">
    <source>
        <dbReference type="SAM" id="Phobius"/>
    </source>
</evidence>
<gene>
    <name evidence="2" type="ORF">RM479_15605</name>
</gene>
<sequence>MRILFLAALVLGVGAMHTLGHPHEDEHGGGHETVAMAMAMATAPEPAHSAVDTDPPPMDPTLMCLAIMAAAITPLGVAAVVFHRWPEAPQRAVCLLRRSVRTLSPPPGALSLTQLQVFRI</sequence>
<comment type="caution">
    <text evidence="2">The sequence shown here is derived from an EMBL/GenBank/DDBJ whole genome shotgun (WGS) entry which is preliminary data.</text>
</comment>
<evidence type="ECO:0000313" key="2">
    <source>
        <dbReference type="EMBL" id="MDT0329838.1"/>
    </source>
</evidence>
<evidence type="ECO:0000313" key="3">
    <source>
        <dbReference type="Proteomes" id="UP001183390"/>
    </source>
</evidence>
<organism evidence="2 3">
    <name type="scientific">Nocardiopsis lambiniae</name>
    <dbReference type="NCBI Taxonomy" id="3075539"/>
    <lineage>
        <taxon>Bacteria</taxon>
        <taxon>Bacillati</taxon>
        <taxon>Actinomycetota</taxon>
        <taxon>Actinomycetes</taxon>
        <taxon>Streptosporangiales</taxon>
        <taxon>Nocardiopsidaceae</taxon>
        <taxon>Nocardiopsis</taxon>
    </lineage>
</organism>
<feature type="transmembrane region" description="Helical" evidence="1">
    <location>
        <begin position="60"/>
        <end position="82"/>
    </location>
</feature>
<reference evidence="3" key="1">
    <citation type="submission" date="2023-07" db="EMBL/GenBank/DDBJ databases">
        <title>30 novel species of actinomycetes from the DSMZ collection.</title>
        <authorList>
            <person name="Nouioui I."/>
        </authorList>
    </citation>
    <scope>NUCLEOTIDE SEQUENCE [LARGE SCALE GENOMIC DNA]</scope>
    <source>
        <strain evidence="3">DSM 44743</strain>
    </source>
</reference>